<feature type="region of interest" description="Disordered" evidence="4">
    <location>
        <begin position="386"/>
        <end position="415"/>
    </location>
</feature>
<dbReference type="Pfam" id="PF04824">
    <property type="entry name" value="Rad21_Rec8"/>
    <property type="match status" value="1"/>
</dbReference>
<evidence type="ECO:0000259" key="5">
    <source>
        <dbReference type="Pfam" id="PF04824"/>
    </source>
</evidence>
<dbReference type="Pfam" id="PF04825">
    <property type="entry name" value="Rad21_Rec8_N"/>
    <property type="match status" value="1"/>
</dbReference>
<dbReference type="InterPro" id="IPR039781">
    <property type="entry name" value="Rad21/Rec8-like"/>
</dbReference>
<keyword evidence="8" id="KW-1185">Reference proteome</keyword>
<sequence length="555" mass="62236">MLYSEAIITKKGPLARVWLAAHWERKISKNQFLQTNLEKTVDAITTEQQEALTLRLSGQLLLGVVRIYSRKTRYLLEDCNDALVKLKTAFKKGDVDMPDSHRHVANLNAITLADNLTEFDILLPEAPLNLNRNPNEPIMDLSLSMSNISRRQDITISQNGTDAQLLGLGFNDDILDDIETGRDMFHQGAGSDLQLADLGLDDMNEIEMAREAGIDRSLTMDDIGAPLERMNIKDNNDDNGFDFDLGSEPDILPTDDAQLDRPIDDNSSFDLPDMSMMTENNSALVPDTQAIGDDLLFDVETPAAQANTPQVHRRRLIIDKVTELPHDKIRDQINDTSDIVSDATFLPATVEMLQVRNIEKQGVRLFFNLDAPNFLAPELQSLFTRSRKRSPSVHSIADEEEDHHRKQQRIEPATTAQAAAVRRNVEEEEDSFELSVLSDEEQPATKPLEVTEKRAGIMPYESNLSQATTSTQQGPSGFSKHTTETMTMLEAEFEKKKQVGEDPKVTYQQLTGQDTKRADAVKLFFEVLVLSTKDMIKVKQNKPYGDITISQVVIA</sequence>
<comment type="caution">
    <text evidence="7">The sequence shown here is derived from an EMBL/GenBank/DDBJ whole genome shotgun (WGS) entry which is preliminary data.</text>
</comment>
<dbReference type="GO" id="GO:0003682">
    <property type="term" value="F:chromatin binding"/>
    <property type="evidence" value="ECO:0007669"/>
    <property type="project" value="TreeGrafter"/>
</dbReference>
<dbReference type="InterPro" id="IPR023093">
    <property type="entry name" value="ScpA-like_C"/>
</dbReference>
<comment type="similarity">
    <text evidence="2">Belongs to the rad21 family.</text>
</comment>
<dbReference type="PANTHER" id="PTHR12585:SF69">
    <property type="entry name" value="FI11703P"/>
    <property type="match status" value="1"/>
</dbReference>
<evidence type="ECO:0000259" key="6">
    <source>
        <dbReference type="Pfam" id="PF04825"/>
    </source>
</evidence>
<keyword evidence="3" id="KW-0539">Nucleus</keyword>
<comment type="subcellular location">
    <subcellularLocation>
        <location evidence="1">Nucleus</location>
    </subcellularLocation>
</comment>
<evidence type="ECO:0000313" key="7">
    <source>
        <dbReference type="EMBL" id="KAG2179948.1"/>
    </source>
</evidence>
<organism evidence="7 8">
    <name type="scientific">Mortierella isabellina</name>
    <name type="common">Filamentous fungus</name>
    <name type="synonym">Umbelopsis isabellina</name>
    <dbReference type="NCBI Taxonomy" id="91625"/>
    <lineage>
        <taxon>Eukaryota</taxon>
        <taxon>Fungi</taxon>
        <taxon>Fungi incertae sedis</taxon>
        <taxon>Mucoromycota</taxon>
        <taxon>Mucoromycotina</taxon>
        <taxon>Umbelopsidomycetes</taxon>
        <taxon>Umbelopsidales</taxon>
        <taxon>Umbelopsidaceae</taxon>
        <taxon>Umbelopsis</taxon>
    </lineage>
</organism>
<dbReference type="AlphaFoldDB" id="A0A8H7UHE4"/>
<dbReference type="GO" id="GO:1990414">
    <property type="term" value="P:replication-born double-strand break repair via sister chromatid exchange"/>
    <property type="evidence" value="ECO:0007669"/>
    <property type="project" value="TreeGrafter"/>
</dbReference>
<dbReference type="GO" id="GO:0030892">
    <property type="term" value="C:mitotic cohesin complex"/>
    <property type="evidence" value="ECO:0007669"/>
    <property type="project" value="TreeGrafter"/>
</dbReference>
<protein>
    <recommendedName>
        <fullName evidence="9">Double-strand-break repair protein rad21</fullName>
    </recommendedName>
</protein>
<accession>A0A8H7UHE4</accession>
<dbReference type="InterPro" id="IPR006910">
    <property type="entry name" value="Rad21_Rec8_N"/>
</dbReference>
<dbReference type="Proteomes" id="UP000654370">
    <property type="component" value="Unassembled WGS sequence"/>
</dbReference>
<dbReference type="InterPro" id="IPR006909">
    <property type="entry name" value="Rad21/Rec8_C_eu"/>
</dbReference>
<evidence type="ECO:0000256" key="3">
    <source>
        <dbReference type="ARBA" id="ARBA00023242"/>
    </source>
</evidence>
<dbReference type="InterPro" id="IPR036390">
    <property type="entry name" value="WH_DNA-bd_sf"/>
</dbReference>
<reference evidence="7" key="1">
    <citation type="submission" date="2020-12" db="EMBL/GenBank/DDBJ databases">
        <title>Metabolic potential, ecology and presence of endohyphal bacteria is reflected in genomic diversity of Mucoromycotina.</title>
        <authorList>
            <person name="Muszewska A."/>
            <person name="Okrasinska A."/>
            <person name="Steczkiewicz K."/>
            <person name="Drgas O."/>
            <person name="Orlowska M."/>
            <person name="Perlinska-Lenart U."/>
            <person name="Aleksandrzak-Piekarczyk T."/>
            <person name="Szatraj K."/>
            <person name="Zielenkiewicz U."/>
            <person name="Pilsyk S."/>
            <person name="Malc E."/>
            <person name="Mieczkowski P."/>
            <person name="Kruszewska J.S."/>
            <person name="Biernat P."/>
            <person name="Pawlowska J."/>
        </authorList>
    </citation>
    <scope>NUCLEOTIDE SEQUENCE</scope>
    <source>
        <strain evidence="7">WA0000067209</strain>
    </source>
</reference>
<evidence type="ECO:0000256" key="2">
    <source>
        <dbReference type="ARBA" id="ARBA00009870"/>
    </source>
</evidence>
<proteinExistence type="inferred from homology"/>
<feature type="domain" description="Rad21/Rec8-like protein N-terminal" evidence="6">
    <location>
        <begin position="1"/>
        <end position="104"/>
    </location>
</feature>
<evidence type="ECO:0000256" key="1">
    <source>
        <dbReference type="ARBA" id="ARBA00004123"/>
    </source>
</evidence>
<dbReference type="Gene3D" id="1.10.10.580">
    <property type="entry name" value="Structural maintenance of chromosome 1. Chain E"/>
    <property type="match status" value="1"/>
</dbReference>
<dbReference type="PANTHER" id="PTHR12585">
    <property type="entry name" value="SCC1 / RAD21 FAMILY MEMBER"/>
    <property type="match status" value="1"/>
</dbReference>
<evidence type="ECO:0008006" key="9">
    <source>
        <dbReference type="Google" id="ProtNLM"/>
    </source>
</evidence>
<dbReference type="SUPFAM" id="SSF46785">
    <property type="entry name" value="Winged helix' DNA-binding domain"/>
    <property type="match status" value="1"/>
</dbReference>
<dbReference type="GO" id="GO:0005634">
    <property type="term" value="C:nucleus"/>
    <property type="evidence" value="ECO:0007669"/>
    <property type="project" value="UniProtKB-SubCell"/>
</dbReference>
<feature type="domain" description="Rad21/Rec8-like protein C-terminal eukaryotic" evidence="5">
    <location>
        <begin position="507"/>
        <end position="550"/>
    </location>
</feature>
<dbReference type="GO" id="GO:0007064">
    <property type="term" value="P:mitotic sister chromatid cohesion"/>
    <property type="evidence" value="ECO:0007669"/>
    <property type="project" value="TreeGrafter"/>
</dbReference>
<dbReference type="EMBL" id="JAEPQZ010000006">
    <property type="protein sequence ID" value="KAG2179948.1"/>
    <property type="molecule type" value="Genomic_DNA"/>
</dbReference>
<evidence type="ECO:0000313" key="8">
    <source>
        <dbReference type="Proteomes" id="UP000654370"/>
    </source>
</evidence>
<gene>
    <name evidence="7" type="ORF">INT43_003735</name>
</gene>
<dbReference type="CDD" id="cd21788">
    <property type="entry name" value="Rad21_Rec8_M_SpRad21p-like"/>
    <property type="match status" value="1"/>
</dbReference>
<dbReference type="OrthoDB" id="10071381at2759"/>
<name>A0A8H7UHE4_MORIS</name>
<evidence type="ECO:0000256" key="4">
    <source>
        <dbReference type="SAM" id="MobiDB-lite"/>
    </source>
</evidence>